<dbReference type="EMBL" id="SMRP01000017">
    <property type="protein sequence ID" value="TDG20169.1"/>
    <property type="molecule type" value="Genomic_DNA"/>
</dbReference>
<dbReference type="InterPro" id="IPR014710">
    <property type="entry name" value="RmlC-like_jellyroll"/>
</dbReference>
<dbReference type="InterPro" id="IPR011051">
    <property type="entry name" value="RmlC_Cupin_sf"/>
</dbReference>
<proteinExistence type="inferred from homology"/>
<evidence type="ECO:0000313" key="4">
    <source>
        <dbReference type="EMBL" id="TDG20169.1"/>
    </source>
</evidence>
<dbReference type="RefSeq" id="WP_133197924.1">
    <property type="nucleotide sequence ID" value="NZ_JBHUCW010000029.1"/>
</dbReference>
<keyword evidence="5" id="KW-1185">Reference proteome</keyword>
<dbReference type="Proteomes" id="UP000295722">
    <property type="component" value="Unassembled WGS sequence"/>
</dbReference>
<dbReference type="SUPFAM" id="SSF51182">
    <property type="entry name" value="RmlC-like cupins"/>
    <property type="match status" value="1"/>
</dbReference>
<evidence type="ECO:0000313" key="5">
    <source>
        <dbReference type="Proteomes" id="UP000295722"/>
    </source>
</evidence>
<comment type="caution">
    <text evidence="4">The sequence shown here is derived from an EMBL/GenBank/DDBJ whole genome shotgun (WGS) entry which is preliminary data.</text>
</comment>
<sequence length="291" mass="31430">MASTTPDVLEAATPAAGPASVPRSIVARTHGRSHGPVTRIVSPGELGELIKPFVFLDYFDFTPSSDALFPMHPHSGIATITVVLSGNLRYEDTTGASGVLSAGSIEWMNAGNGIWHDASPADLKRFHGYQMWVALPREIENGEPQTQYLPAQAIPHVGPARVILGSYRGAHSPVLAPAGINYLHVRLEAGERWRYAPPAGHTVAWTHVHRGTLRVAGERLRGELAVFNESESVLDFVADTDAEFIFASAVKHPHDLVLGYYSVHTSDAALQAGEAQIARIGEQLRSRGRIQ</sequence>
<evidence type="ECO:0000256" key="2">
    <source>
        <dbReference type="RuleBase" id="RU003457"/>
    </source>
</evidence>
<dbReference type="AlphaFoldDB" id="A0A4V2ZYI0"/>
<dbReference type="InterPro" id="IPR012093">
    <property type="entry name" value="Pirin"/>
</dbReference>
<name>A0A4V2ZYI0_9BURK</name>
<feature type="domain" description="Pirin N-terminal" evidence="3">
    <location>
        <begin position="46"/>
        <end position="133"/>
    </location>
</feature>
<comment type="similarity">
    <text evidence="1 2">Belongs to the pirin family.</text>
</comment>
<dbReference type="Gene3D" id="2.60.120.10">
    <property type="entry name" value="Jelly Rolls"/>
    <property type="match status" value="1"/>
</dbReference>
<evidence type="ECO:0000256" key="1">
    <source>
        <dbReference type="ARBA" id="ARBA00008416"/>
    </source>
</evidence>
<dbReference type="OrthoDB" id="321327at2"/>
<protein>
    <submittedName>
        <fullName evidence="4">Pirin family protein</fullName>
    </submittedName>
</protein>
<dbReference type="InterPro" id="IPR003829">
    <property type="entry name" value="Pirin_N_dom"/>
</dbReference>
<dbReference type="PANTHER" id="PTHR13903:SF8">
    <property type="entry name" value="PIRIN"/>
    <property type="match status" value="1"/>
</dbReference>
<reference evidence="4 5" key="1">
    <citation type="submission" date="2019-03" db="EMBL/GenBank/DDBJ databases">
        <title>Paraburkholderia sp. 4M-K11, isolated from subtropical forest soil.</title>
        <authorList>
            <person name="Gao Z.-H."/>
            <person name="Qiu L.-H."/>
        </authorList>
    </citation>
    <scope>NUCLEOTIDE SEQUENCE [LARGE SCALE GENOMIC DNA]</scope>
    <source>
        <strain evidence="4 5">4M-K11</strain>
    </source>
</reference>
<accession>A0A4V2ZYI0</accession>
<dbReference type="PIRSF" id="PIRSF006232">
    <property type="entry name" value="Pirin"/>
    <property type="match status" value="1"/>
</dbReference>
<dbReference type="PANTHER" id="PTHR13903">
    <property type="entry name" value="PIRIN-RELATED"/>
    <property type="match status" value="1"/>
</dbReference>
<evidence type="ECO:0000259" key="3">
    <source>
        <dbReference type="Pfam" id="PF02678"/>
    </source>
</evidence>
<gene>
    <name evidence="4" type="ORF">EYW47_27100</name>
</gene>
<dbReference type="Pfam" id="PF02678">
    <property type="entry name" value="Pirin"/>
    <property type="match status" value="1"/>
</dbReference>
<organism evidence="4 5">
    <name type="scientific">Paraburkholderia silviterrae</name>
    <dbReference type="NCBI Taxonomy" id="2528715"/>
    <lineage>
        <taxon>Bacteria</taxon>
        <taxon>Pseudomonadati</taxon>
        <taxon>Pseudomonadota</taxon>
        <taxon>Betaproteobacteria</taxon>
        <taxon>Burkholderiales</taxon>
        <taxon>Burkholderiaceae</taxon>
        <taxon>Paraburkholderia</taxon>
    </lineage>
</organism>
<dbReference type="CDD" id="cd02247">
    <property type="entry name" value="cupin_pirin_C"/>
    <property type="match status" value="1"/>
</dbReference>